<accession>A0A0A6FN80</accession>
<evidence type="ECO:0000259" key="2">
    <source>
        <dbReference type="Pfam" id="PF13400"/>
    </source>
</evidence>
<reference evidence="3 4" key="1">
    <citation type="submission" date="2014-10" db="EMBL/GenBank/DDBJ databases">
        <title>Draft genome sequence of Pseudomonas chlororaphis EA105.</title>
        <authorList>
            <person name="McCully L.M."/>
            <person name="Bitzer A.S."/>
            <person name="Spence C."/>
            <person name="Bais H."/>
            <person name="Silby M.W."/>
        </authorList>
    </citation>
    <scope>NUCLEOTIDE SEQUENCE [LARGE SCALE GENOMIC DNA]</scope>
    <source>
        <strain evidence="3 4">EA105</strain>
    </source>
</reference>
<keyword evidence="1" id="KW-1133">Transmembrane helix</keyword>
<feature type="transmembrane region" description="Helical" evidence="1">
    <location>
        <begin position="16"/>
        <end position="36"/>
    </location>
</feature>
<dbReference type="PATRIC" id="fig|587753.9.peg.3857"/>
<dbReference type="AlphaFoldDB" id="A0A0A6FN80"/>
<dbReference type="OrthoDB" id="5720484at2"/>
<evidence type="ECO:0000256" key="1">
    <source>
        <dbReference type="SAM" id="Phobius"/>
    </source>
</evidence>
<proteinExistence type="predicted"/>
<name>A0A0A6FN80_9PSED</name>
<organism evidence="3 4">
    <name type="scientific">Pseudomonas chlororaphis</name>
    <dbReference type="NCBI Taxonomy" id="587753"/>
    <lineage>
        <taxon>Bacteria</taxon>
        <taxon>Pseudomonadati</taxon>
        <taxon>Pseudomonadota</taxon>
        <taxon>Gammaproteobacteria</taxon>
        <taxon>Pseudomonadales</taxon>
        <taxon>Pseudomonadaceae</taxon>
        <taxon>Pseudomonas</taxon>
    </lineage>
</organism>
<dbReference type="InterPro" id="IPR028087">
    <property type="entry name" value="Tad_N"/>
</dbReference>
<evidence type="ECO:0000313" key="3">
    <source>
        <dbReference type="EMBL" id="KHA74151.1"/>
    </source>
</evidence>
<dbReference type="EMBL" id="JSFK01000003">
    <property type="protein sequence ID" value="KHA74151.1"/>
    <property type="molecule type" value="Genomic_DNA"/>
</dbReference>
<dbReference type="Proteomes" id="UP000030564">
    <property type="component" value="Unassembled WGS sequence"/>
</dbReference>
<protein>
    <submittedName>
        <fullName evidence="3">Membrane protein</fullName>
    </submittedName>
</protein>
<gene>
    <name evidence="3" type="ORF">NZ35_08615</name>
</gene>
<dbReference type="Pfam" id="PF13400">
    <property type="entry name" value="Tad"/>
    <property type="match status" value="1"/>
</dbReference>
<comment type="caution">
    <text evidence="3">The sequence shown here is derived from an EMBL/GenBank/DDBJ whole genome shotgun (WGS) entry which is preliminary data.</text>
</comment>
<evidence type="ECO:0000313" key="4">
    <source>
        <dbReference type="Proteomes" id="UP000030564"/>
    </source>
</evidence>
<feature type="domain" description="Putative Flp pilus-assembly TadG-like N-terminal" evidence="2">
    <location>
        <begin position="15"/>
        <end position="61"/>
    </location>
</feature>
<keyword evidence="1" id="KW-0812">Transmembrane</keyword>
<sequence>MSPRSRFNGPARQRGAIGLMAVLTLGLALVCMVLVVDSGRLYMEQRRLQRVVDVAALEAVSRGGDCLPGASAAQYAAASAARNQFTVVQGVTTLVVTCGTVQTGANNLRGFSADATKKEAISVVATRVVPTSVAAALYALVAPGGITPTTRLGATAVGASAILPPQAQLTIGTTLATVDASKSALLNSIWGGMLGGSLNLSVAGWQGLVQSQINLLSYLNQLALDVNVDAGNYTQLLAKNIRVGQLLDTAITVLTKGGTTTSIAVDGLVGLKAVAGSTEVALGKLLQLQTGATSAALNANLQLFQLLEAVVQVANSENALTATVPLSIPGLVNGSVKVKVIQPPQLSAVGNPVLAKADPMGANRIYVKTAQVRTLISLNLPVLSGVAGLASAITSTPLVGGLTDTLNNLLHLNIAGTLNSLFCTLGGTCERTNLQILPTSSIDILLEAAAADSHVTDFNCVSAASKSLTTQTNSSLVKLKVGKIDATNAFSSAADVTVQPLALIDVGVITCTIPLLGLGSATCDPNSRKPFYGGGLGVKVDTTVASTQNIHTYNQPPEIKQTPQTYSFGTQGVVNSLKGTLSGVQVQAYKPTGSSLLGGLLTTTADVLAGVNNTLGVVIDNLLSPVLDPILDGLLANLGITLNRVDVGANLSCRPPGQPTLVI</sequence>
<keyword evidence="1" id="KW-0472">Membrane</keyword>